<dbReference type="GO" id="GO:0046928">
    <property type="term" value="P:regulation of neurotransmitter secretion"/>
    <property type="evidence" value="ECO:0007669"/>
    <property type="project" value="TreeGrafter"/>
</dbReference>
<accession>A0A7J8IP94</accession>
<dbReference type="SUPFAM" id="SSF49562">
    <property type="entry name" value="C2 domain (Calcium/lipid-binding domain, CaLB)"/>
    <property type="match status" value="1"/>
</dbReference>
<proteinExistence type="inferred from homology"/>
<dbReference type="SMART" id="SM00239">
    <property type="entry name" value="C2"/>
    <property type="match status" value="1"/>
</dbReference>
<dbReference type="Pfam" id="PF00168">
    <property type="entry name" value="C2"/>
    <property type="match status" value="1"/>
</dbReference>
<name>A0A7J8IP94_ROUAE</name>
<dbReference type="GO" id="GO:0030672">
    <property type="term" value="C:synaptic vesicle membrane"/>
    <property type="evidence" value="ECO:0007669"/>
    <property type="project" value="TreeGrafter"/>
</dbReference>
<evidence type="ECO:0000256" key="1">
    <source>
        <dbReference type="ARBA" id="ARBA00007923"/>
    </source>
</evidence>
<evidence type="ECO:0000256" key="2">
    <source>
        <dbReference type="ARBA" id="ARBA00022723"/>
    </source>
</evidence>
<dbReference type="PANTHER" id="PTHR45911:SF3">
    <property type="entry name" value="DYSFERLIN-RELATED"/>
    <property type="match status" value="1"/>
</dbReference>
<dbReference type="InterPro" id="IPR035892">
    <property type="entry name" value="C2_domain_sf"/>
</dbReference>
<reference evidence="5 6" key="1">
    <citation type="journal article" date="2020" name="Nature">
        <title>Six reference-quality genomes reveal evolution of bat adaptations.</title>
        <authorList>
            <person name="Jebb D."/>
            <person name="Huang Z."/>
            <person name="Pippel M."/>
            <person name="Hughes G.M."/>
            <person name="Lavrichenko K."/>
            <person name="Devanna P."/>
            <person name="Winkler S."/>
            <person name="Jermiin L.S."/>
            <person name="Skirmuntt E.C."/>
            <person name="Katzourakis A."/>
            <person name="Burkitt-Gray L."/>
            <person name="Ray D.A."/>
            <person name="Sullivan K.A.M."/>
            <person name="Roscito J.G."/>
            <person name="Kirilenko B.M."/>
            <person name="Davalos L.M."/>
            <person name="Corthals A.P."/>
            <person name="Power M.L."/>
            <person name="Jones G."/>
            <person name="Ransome R.D."/>
            <person name="Dechmann D.K.N."/>
            <person name="Locatelli A.G."/>
            <person name="Puechmaille S.J."/>
            <person name="Fedrigo O."/>
            <person name="Jarvis E.D."/>
            <person name="Hiller M."/>
            <person name="Vernes S.C."/>
            <person name="Myers E.W."/>
            <person name="Teeling E.C."/>
        </authorList>
    </citation>
    <scope>NUCLEOTIDE SEQUENCE [LARGE SCALE GENOMIC DNA]</scope>
    <source>
        <strain evidence="5">MRouAeg1</strain>
        <tissue evidence="5">Muscle</tissue>
    </source>
</reference>
<dbReference type="InterPro" id="IPR000008">
    <property type="entry name" value="C2_dom"/>
</dbReference>
<evidence type="ECO:0000256" key="3">
    <source>
        <dbReference type="ARBA" id="ARBA00022837"/>
    </source>
</evidence>
<dbReference type="PROSITE" id="PS50004">
    <property type="entry name" value="C2"/>
    <property type="match status" value="1"/>
</dbReference>
<evidence type="ECO:0000313" key="6">
    <source>
        <dbReference type="Proteomes" id="UP000593571"/>
    </source>
</evidence>
<evidence type="ECO:0000259" key="4">
    <source>
        <dbReference type="PROSITE" id="PS50004"/>
    </source>
</evidence>
<dbReference type="Gene3D" id="2.60.40.150">
    <property type="entry name" value="C2 domain"/>
    <property type="match status" value="1"/>
</dbReference>
<sequence length="123" mass="13820">MATCAVEVFGLPEDEENSRIVRVKVIAGIGLAKKDILGASDPYVRVTLYDPMNGVLTSVQTKTIKKTLNPKWNEEILFKGPRSQRRRCRNESVTIGCFGHITCHTIQKQASLQSTGMTYRRHN</sequence>
<dbReference type="GO" id="GO:0005509">
    <property type="term" value="F:calcium ion binding"/>
    <property type="evidence" value="ECO:0007669"/>
    <property type="project" value="TreeGrafter"/>
</dbReference>
<dbReference type="Proteomes" id="UP000593571">
    <property type="component" value="Unassembled WGS sequence"/>
</dbReference>
<keyword evidence="2" id="KW-0479">Metal-binding</keyword>
<keyword evidence="6" id="KW-1185">Reference proteome</keyword>
<dbReference type="PRINTS" id="PR00360">
    <property type="entry name" value="C2DOMAIN"/>
</dbReference>
<evidence type="ECO:0000313" key="5">
    <source>
        <dbReference type="EMBL" id="KAF6486121.1"/>
    </source>
</evidence>
<organism evidence="5 6">
    <name type="scientific">Rousettus aegyptiacus</name>
    <name type="common">Egyptian fruit bat</name>
    <name type="synonym">Pteropus aegyptiacus</name>
    <dbReference type="NCBI Taxonomy" id="9407"/>
    <lineage>
        <taxon>Eukaryota</taxon>
        <taxon>Metazoa</taxon>
        <taxon>Chordata</taxon>
        <taxon>Craniata</taxon>
        <taxon>Vertebrata</taxon>
        <taxon>Euteleostomi</taxon>
        <taxon>Mammalia</taxon>
        <taxon>Eutheria</taxon>
        <taxon>Laurasiatheria</taxon>
        <taxon>Chiroptera</taxon>
        <taxon>Yinpterochiroptera</taxon>
        <taxon>Pteropodoidea</taxon>
        <taxon>Pteropodidae</taxon>
        <taxon>Rousettinae</taxon>
        <taxon>Rousettus</taxon>
    </lineage>
</organism>
<dbReference type="AlphaFoldDB" id="A0A7J8IP94"/>
<keyword evidence="3" id="KW-0106">Calcium</keyword>
<comment type="caution">
    <text evidence="5">The sequence shown here is derived from an EMBL/GenBank/DDBJ whole genome shotgun (WGS) entry which is preliminary data.</text>
</comment>
<dbReference type="PANTHER" id="PTHR45911">
    <property type="entry name" value="C2 DOMAIN-CONTAINING PROTEIN"/>
    <property type="match status" value="1"/>
</dbReference>
<comment type="similarity">
    <text evidence="1">Belongs to the MCTP family.</text>
</comment>
<feature type="domain" description="C2" evidence="4">
    <location>
        <begin position="1"/>
        <end position="123"/>
    </location>
</feature>
<gene>
    <name evidence="5" type="ORF">HJG63_014046</name>
</gene>
<protein>
    <submittedName>
        <fullName evidence="5">NEDD4 E3 ubiquitin protein ligase</fullName>
    </submittedName>
</protein>
<dbReference type="EMBL" id="JACASE010000003">
    <property type="protein sequence ID" value="KAF6486121.1"/>
    <property type="molecule type" value="Genomic_DNA"/>
</dbReference>